<feature type="compositionally biased region" description="Basic and acidic residues" evidence="1">
    <location>
        <begin position="34"/>
        <end position="43"/>
    </location>
</feature>
<feature type="region of interest" description="Disordered" evidence="1">
    <location>
        <begin position="346"/>
        <end position="484"/>
    </location>
</feature>
<proteinExistence type="predicted"/>
<name>A0ABD0LPB6_9CAEN</name>
<feature type="region of interest" description="Disordered" evidence="1">
    <location>
        <begin position="1"/>
        <end position="71"/>
    </location>
</feature>
<feature type="compositionally biased region" description="Basic and acidic residues" evidence="1">
    <location>
        <begin position="261"/>
        <end position="270"/>
    </location>
</feature>
<dbReference type="EMBL" id="JACVVK020000034">
    <property type="protein sequence ID" value="KAK7500907.1"/>
    <property type="molecule type" value="Genomic_DNA"/>
</dbReference>
<evidence type="ECO:0000313" key="2">
    <source>
        <dbReference type="EMBL" id="KAK7500907.1"/>
    </source>
</evidence>
<evidence type="ECO:0000313" key="3">
    <source>
        <dbReference type="Proteomes" id="UP001519460"/>
    </source>
</evidence>
<accession>A0ABD0LPB6</accession>
<feature type="region of interest" description="Disordered" evidence="1">
    <location>
        <begin position="239"/>
        <end position="270"/>
    </location>
</feature>
<feature type="compositionally biased region" description="Basic and acidic residues" evidence="1">
    <location>
        <begin position="346"/>
        <end position="356"/>
    </location>
</feature>
<feature type="compositionally biased region" description="Basic and acidic residues" evidence="1">
    <location>
        <begin position="239"/>
        <end position="251"/>
    </location>
</feature>
<dbReference type="AlphaFoldDB" id="A0ABD0LPB6"/>
<organism evidence="2 3">
    <name type="scientific">Batillaria attramentaria</name>
    <dbReference type="NCBI Taxonomy" id="370345"/>
    <lineage>
        <taxon>Eukaryota</taxon>
        <taxon>Metazoa</taxon>
        <taxon>Spiralia</taxon>
        <taxon>Lophotrochozoa</taxon>
        <taxon>Mollusca</taxon>
        <taxon>Gastropoda</taxon>
        <taxon>Caenogastropoda</taxon>
        <taxon>Sorbeoconcha</taxon>
        <taxon>Cerithioidea</taxon>
        <taxon>Batillariidae</taxon>
        <taxon>Batillaria</taxon>
    </lineage>
</organism>
<feature type="compositionally biased region" description="Acidic residues" evidence="1">
    <location>
        <begin position="16"/>
        <end position="33"/>
    </location>
</feature>
<feature type="compositionally biased region" description="Low complexity" evidence="1">
    <location>
        <begin position="357"/>
        <end position="367"/>
    </location>
</feature>
<keyword evidence="3" id="KW-1185">Reference proteome</keyword>
<comment type="caution">
    <text evidence="2">The sequence shown here is derived from an EMBL/GenBank/DDBJ whole genome shotgun (WGS) entry which is preliminary data.</text>
</comment>
<reference evidence="2 3" key="1">
    <citation type="journal article" date="2023" name="Sci. Data">
        <title>Genome assembly of the Korean intertidal mud-creeper Batillaria attramentaria.</title>
        <authorList>
            <person name="Patra A.K."/>
            <person name="Ho P.T."/>
            <person name="Jun S."/>
            <person name="Lee S.J."/>
            <person name="Kim Y."/>
            <person name="Won Y.J."/>
        </authorList>
    </citation>
    <scope>NUCLEOTIDE SEQUENCE [LARGE SCALE GENOMIC DNA]</scope>
    <source>
        <strain evidence="2">Wonlab-2016</strain>
    </source>
</reference>
<feature type="region of interest" description="Disordered" evidence="1">
    <location>
        <begin position="522"/>
        <end position="541"/>
    </location>
</feature>
<gene>
    <name evidence="2" type="ORF">BaRGS_00007787</name>
</gene>
<dbReference type="Proteomes" id="UP001519460">
    <property type="component" value="Unassembled WGS sequence"/>
</dbReference>
<feature type="region of interest" description="Disordered" evidence="1">
    <location>
        <begin position="547"/>
        <end position="570"/>
    </location>
</feature>
<evidence type="ECO:0000256" key="1">
    <source>
        <dbReference type="SAM" id="MobiDB-lite"/>
    </source>
</evidence>
<feature type="compositionally biased region" description="Gly residues" evidence="1">
    <location>
        <begin position="415"/>
        <end position="449"/>
    </location>
</feature>
<sequence length="570" mass="62566">MTSNMSQSEVDIHMEDVDEGELLGSEATDDALDESMKDIKLENTEGDSQYGTENRKEGQGTGTAGDDGEADSDAEFAAEDDRKGQSGDMKWQWHIELYPIAYEDMQLENFTKMHKTASHCQMMFTEQASGPAKGEAHFYTDKLVAAKTIIRNLCCKKFQHQRPFVYISKRRNQSSSEFETAVLRLDLAEAAKMRWDKQRKTTGESPSHVAKITNVPLGTSVDLLNVVFARAYKIQRETVKCERDTSETKDSEMEEENNSSGDKHTGNFDSAEGKVVGREELDADDNAGNAAEEMISNFNGNLTIEGVSRTSLKGLLLGYRRVTIGNQLLDIKPLSTEEIDVQALRKEARERRKEESQQASAAAQTSSHKATFQADDRSVKAAKGQSSEGGVEKGGITNREERWGPSSGADRGRNIAGGRGGASAVRGGRGGNQHVGTGQGGGWGRGGMMKTGRQKMNEKSMRRGGGAMGGPPRGPAGNSFSRGQGDSNFNHDIRLLQSQLQMNTIQLQRQIDSLSMVNRGGYHDFQDYPPGPPRPRSMLSEWDEDWSWSQAPPARGRFSGARGVPRGGRH</sequence>
<protein>
    <submittedName>
        <fullName evidence="2">Uncharacterized protein</fullName>
    </submittedName>
</protein>